<protein>
    <submittedName>
        <fullName evidence="1">Uncharacterized protein</fullName>
    </submittedName>
</protein>
<dbReference type="EMBL" id="ACPB03010969">
    <property type="status" value="NOT_ANNOTATED_CDS"/>
    <property type="molecule type" value="Genomic_DNA"/>
</dbReference>
<dbReference type="Gene3D" id="1.10.640.10">
    <property type="entry name" value="Haem peroxidase domain superfamily, animal type"/>
    <property type="match status" value="1"/>
</dbReference>
<dbReference type="Proteomes" id="UP000015103">
    <property type="component" value="Unassembled WGS sequence"/>
</dbReference>
<accession>T1HLI0</accession>
<proteinExistence type="predicted"/>
<evidence type="ECO:0000313" key="1">
    <source>
        <dbReference type="EnsemblMetazoa" id="RPRC004904-PA"/>
    </source>
</evidence>
<reference evidence="1" key="1">
    <citation type="submission" date="2015-05" db="UniProtKB">
        <authorList>
            <consortium name="EnsemblMetazoa"/>
        </authorList>
    </citation>
    <scope>IDENTIFICATION</scope>
</reference>
<dbReference type="HOGENOM" id="CLU_2500719_0_0_1"/>
<dbReference type="InterPro" id="IPR037120">
    <property type="entry name" value="Haem_peroxidase_sf_animal"/>
</dbReference>
<dbReference type="AlphaFoldDB" id="T1HLI0"/>
<evidence type="ECO:0000313" key="2">
    <source>
        <dbReference type="Proteomes" id="UP000015103"/>
    </source>
</evidence>
<keyword evidence="2" id="KW-1185">Reference proteome</keyword>
<dbReference type="STRING" id="13249.T1HLI0"/>
<name>T1HLI0_RHOPR</name>
<dbReference type="InParanoid" id="T1HLI0"/>
<dbReference type="VEuPathDB" id="VectorBase:RPRC004904"/>
<sequence length="86" mass="10280">MVGQRKEKEQAELFHGLSYKLERQVELLEYIFIYECGYSKPYENLKSGEERTHSYTEVQRYDGWFNNLAHPHWGSVGYKKENQSNS</sequence>
<organism evidence="1 2">
    <name type="scientific">Rhodnius prolixus</name>
    <name type="common">Triatomid bug</name>
    <dbReference type="NCBI Taxonomy" id="13249"/>
    <lineage>
        <taxon>Eukaryota</taxon>
        <taxon>Metazoa</taxon>
        <taxon>Ecdysozoa</taxon>
        <taxon>Arthropoda</taxon>
        <taxon>Hexapoda</taxon>
        <taxon>Insecta</taxon>
        <taxon>Pterygota</taxon>
        <taxon>Neoptera</taxon>
        <taxon>Paraneoptera</taxon>
        <taxon>Hemiptera</taxon>
        <taxon>Heteroptera</taxon>
        <taxon>Panheteroptera</taxon>
        <taxon>Cimicomorpha</taxon>
        <taxon>Reduviidae</taxon>
        <taxon>Triatominae</taxon>
        <taxon>Rhodnius</taxon>
    </lineage>
</organism>
<dbReference type="EnsemblMetazoa" id="RPRC004904-RA">
    <property type="protein sequence ID" value="RPRC004904-PA"/>
    <property type="gene ID" value="RPRC004904"/>
</dbReference>